<keyword evidence="2" id="KW-1185">Reference proteome</keyword>
<dbReference type="Proteomes" id="UP000011690">
    <property type="component" value="Unassembled WGS sequence"/>
</dbReference>
<reference evidence="1 2" key="1">
    <citation type="journal article" date="2014" name="PLoS Genet.">
        <title>Phylogenetically driven sequencing of extremely halophilic archaea reveals strategies for static and dynamic osmo-response.</title>
        <authorList>
            <person name="Becker E.A."/>
            <person name="Seitzer P.M."/>
            <person name="Tritt A."/>
            <person name="Larsen D."/>
            <person name="Krusor M."/>
            <person name="Yao A.I."/>
            <person name="Wu D."/>
            <person name="Madern D."/>
            <person name="Eisen J.A."/>
            <person name="Darling A.E."/>
            <person name="Facciotti M.T."/>
        </authorList>
    </citation>
    <scope>NUCLEOTIDE SEQUENCE [LARGE SCALE GENOMIC DNA]</scope>
    <source>
        <strain evidence="1 2">JCM 10635</strain>
    </source>
</reference>
<dbReference type="STRING" id="1227500.C494_02591"/>
<dbReference type="PATRIC" id="fig|1227500.6.peg.529"/>
<dbReference type="RefSeq" id="WP_006064731.1">
    <property type="nucleotide sequence ID" value="NZ_AOHY01000007.1"/>
</dbReference>
<name>L9WR91_9EURY</name>
<sequence length="53" mass="5979">MATRDSIVCPICHDVPSRDRNLEDHLVTVHTKQKLAKFVVAETEAQTETDISE</sequence>
<gene>
    <name evidence="1" type="ORF">C494_02591</name>
</gene>
<protein>
    <submittedName>
        <fullName evidence="1">Uncharacterized protein</fullName>
    </submittedName>
</protein>
<dbReference type="OrthoDB" id="182160at2157"/>
<dbReference type="EMBL" id="AOHY01000007">
    <property type="protein sequence ID" value="ELY51985.1"/>
    <property type="molecule type" value="Genomic_DNA"/>
</dbReference>
<evidence type="ECO:0000313" key="2">
    <source>
        <dbReference type="Proteomes" id="UP000011690"/>
    </source>
</evidence>
<dbReference type="AlphaFoldDB" id="L9WR91"/>
<comment type="caution">
    <text evidence="1">The sequence shown here is derived from an EMBL/GenBank/DDBJ whole genome shotgun (WGS) entry which is preliminary data.</text>
</comment>
<proteinExistence type="predicted"/>
<organism evidence="1 2">
    <name type="scientific">Natronorubrum bangense JCM 10635</name>
    <dbReference type="NCBI Taxonomy" id="1227500"/>
    <lineage>
        <taxon>Archaea</taxon>
        <taxon>Methanobacteriati</taxon>
        <taxon>Methanobacteriota</taxon>
        <taxon>Stenosarchaea group</taxon>
        <taxon>Halobacteria</taxon>
        <taxon>Halobacteriales</taxon>
        <taxon>Natrialbaceae</taxon>
        <taxon>Natronorubrum</taxon>
    </lineage>
</organism>
<dbReference type="eggNOG" id="arCOG10764">
    <property type="taxonomic scope" value="Archaea"/>
</dbReference>
<evidence type="ECO:0000313" key="1">
    <source>
        <dbReference type="EMBL" id="ELY51985.1"/>
    </source>
</evidence>
<accession>L9WR91</accession>
<dbReference type="GeneID" id="54852436"/>